<gene>
    <name evidence="1" type="ORF">R82641_BJNNKPBH_00537</name>
</gene>
<evidence type="ECO:0000313" key="1">
    <source>
        <dbReference type="EMBL" id="CAK1236137.1"/>
    </source>
</evidence>
<protein>
    <submittedName>
        <fullName evidence="1">Uncharacterized protein</fullName>
    </submittedName>
</protein>
<keyword evidence="2" id="KW-1185">Reference proteome</keyword>
<accession>A0ABN9YPE0</accession>
<evidence type="ECO:0000313" key="2">
    <source>
        <dbReference type="Proteomes" id="UP001314200"/>
    </source>
</evidence>
<dbReference type="EMBL" id="CAUZLY010000004">
    <property type="protein sequence ID" value="CAK1236137.1"/>
    <property type="molecule type" value="Genomic_DNA"/>
</dbReference>
<dbReference type="Proteomes" id="UP001314200">
    <property type="component" value="Unassembled WGS sequence"/>
</dbReference>
<proteinExistence type="predicted"/>
<comment type="caution">
    <text evidence="1">The sequence shown here is derived from an EMBL/GenBank/DDBJ whole genome shotgun (WGS) entry which is preliminary data.</text>
</comment>
<name>A0ABN9YPE0_9LACO</name>
<reference evidence="1 2" key="1">
    <citation type="submission" date="2023-10" db="EMBL/GenBank/DDBJ databases">
        <authorList>
            <person name="Botero Cardona J."/>
        </authorList>
    </citation>
    <scope>NUCLEOTIDE SEQUENCE [LARGE SCALE GENOMIC DNA]</scope>
    <source>
        <strain evidence="1 2">R-82641</strain>
    </source>
</reference>
<organism evidence="1 2">
    <name type="scientific">Fructobacillus cardui</name>
    <dbReference type="NCBI Taxonomy" id="2893170"/>
    <lineage>
        <taxon>Bacteria</taxon>
        <taxon>Bacillati</taxon>
        <taxon>Bacillota</taxon>
        <taxon>Bacilli</taxon>
        <taxon>Lactobacillales</taxon>
        <taxon>Lactobacillaceae</taxon>
        <taxon>Fructobacillus</taxon>
    </lineage>
</organism>
<sequence>MAAHKAEFSRPFFAKKGLVSVFLKVRFLSAYAIMSLCD</sequence>